<dbReference type="InterPro" id="IPR036928">
    <property type="entry name" value="AS_sf"/>
</dbReference>
<evidence type="ECO:0000313" key="2">
    <source>
        <dbReference type="EMBL" id="SDQ58857.1"/>
    </source>
</evidence>
<gene>
    <name evidence="2" type="ORF">SAMN04489742_1724</name>
</gene>
<dbReference type="EMBL" id="FNKH01000002">
    <property type="protein sequence ID" value="SDQ58857.1"/>
    <property type="molecule type" value="Genomic_DNA"/>
</dbReference>
<dbReference type="InterPro" id="IPR020556">
    <property type="entry name" value="Amidase_CS"/>
</dbReference>
<dbReference type="AlphaFoldDB" id="A0A1H1C3Q1"/>
<reference evidence="2 3" key="1">
    <citation type="submission" date="2016-10" db="EMBL/GenBank/DDBJ databases">
        <authorList>
            <person name="de Groot N.N."/>
        </authorList>
    </citation>
    <scope>NUCLEOTIDE SEQUENCE [LARGE SCALE GENOMIC DNA]</scope>
    <source>
        <strain evidence="2 3">DSM 20117</strain>
    </source>
</reference>
<dbReference type="SUPFAM" id="SSF75304">
    <property type="entry name" value="Amidase signature (AS) enzymes"/>
    <property type="match status" value="1"/>
</dbReference>
<proteinExistence type="predicted"/>
<dbReference type="PROSITE" id="PS00571">
    <property type="entry name" value="AMIDASES"/>
    <property type="match status" value="1"/>
</dbReference>
<dbReference type="NCBIfam" id="NF005686">
    <property type="entry name" value="PRK07486.1"/>
    <property type="match status" value="1"/>
</dbReference>
<name>A0A1H1C3Q1_9MICC</name>
<dbReference type="InterPro" id="IPR000120">
    <property type="entry name" value="Amidase"/>
</dbReference>
<dbReference type="RefSeq" id="WP_074700064.1">
    <property type="nucleotide sequence ID" value="NZ_FNKH01000002.1"/>
</dbReference>
<dbReference type="Proteomes" id="UP000181917">
    <property type="component" value="Unassembled WGS sequence"/>
</dbReference>
<protein>
    <submittedName>
        <fullName evidence="2">Amidase</fullName>
    </submittedName>
</protein>
<organism evidence="2 3">
    <name type="scientific">Crystallibacter crystallopoietes</name>
    <dbReference type="NCBI Taxonomy" id="37928"/>
    <lineage>
        <taxon>Bacteria</taxon>
        <taxon>Bacillati</taxon>
        <taxon>Actinomycetota</taxon>
        <taxon>Actinomycetes</taxon>
        <taxon>Micrococcales</taxon>
        <taxon>Micrococcaceae</taxon>
        <taxon>Crystallibacter</taxon>
    </lineage>
</organism>
<dbReference type="PANTHER" id="PTHR11895">
    <property type="entry name" value="TRANSAMIDASE"/>
    <property type="match status" value="1"/>
</dbReference>
<evidence type="ECO:0000259" key="1">
    <source>
        <dbReference type="Pfam" id="PF01425"/>
    </source>
</evidence>
<feature type="domain" description="Amidase" evidence="1">
    <location>
        <begin position="25"/>
        <end position="450"/>
    </location>
</feature>
<evidence type="ECO:0000313" key="3">
    <source>
        <dbReference type="Proteomes" id="UP000181917"/>
    </source>
</evidence>
<sequence>MTSIPFMTATELTASMRDGTLSAREVLAAHIERIEHINPIINALVALDLDKAMDQAILLDKQWNKNTPKGPLYGLPTAHKDILPTKGIRTTRGSTIFANDIPTTDHIVVERMKNAGAITIGKTNVPELGLGSHTFNDVYGLTRNPYNPTRSAGGSSGGAAAALAARLVPIADGSDTGGSLRNPASFCNVVGLRPTPGRVPSWPETAAWGRLSVKGPMARTVDDAGLLLSVLAGPDPRSPMALDTPGHSFQGPYIAKLPGSRIAWSPDLNGTVPVESDVIAALAPTLDAFTNLGCTLAEAAPDLEGAARTFETLRAWQLENALGGLLDQHRDQLKPDAVWNIEQGRDLTGKDIGQAEIMQTRIHHRMREFFERYDFLITPVSQVVPFDAEITYPTEVNGQAMDNYLEWMRLPSIISVTGCPAISIPAAFTPSGLPVGLQIIAPPRAEKELLQVAHAFEQANRAGTLLPREIGLGPELTKVGALGLRYDI</sequence>
<dbReference type="KEGG" id="acry:AC20117_08745"/>
<dbReference type="STRING" id="37928.SAMN04489742_1724"/>
<dbReference type="PIRSF" id="PIRSF001221">
    <property type="entry name" value="Amidase_fungi"/>
    <property type="match status" value="1"/>
</dbReference>
<dbReference type="PANTHER" id="PTHR11895:SF76">
    <property type="entry name" value="INDOLEACETAMIDE HYDROLASE"/>
    <property type="match status" value="1"/>
</dbReference>
<keyword evidence="3" id="KW-1185">Reference proteome</keyword>
<dbReference type="Gene3D" id="3.90.1300.10">
    <property type="entry name" value="Amidase signature (AS) domain"/>
    <property type="match status" value="1"/>
</dbReference>
<accession>A0A1H1C3Q1</accession>
<dbReference type="InterPro" id="IPR023631">
    <property type="entry name" value="Amidase_dom"/>
</dbReference>
<dbReference type="Pfam" id="PF01425">
    <property type="entry name" value="Amidase"/>
    <property type="match status" value="1"/>
</dbReference>
<dbReference type="OrthoDB" id="182039at2"/>
<dbReference type="GO" id="GO:0003824">
    <property type="term" value="F:catalytic activity"/>
    <property type="evidence" value="ECO:0007669"/>
    <property type="project" value="InterPro"/>
</dbReference>